<dbReference type="PROSITE" id="PS50178">
    <property type="entry name" value="ZF_FYVE"/>
    <property type="match status" value="1"/>
</dbReference>
<dbReference type="InterPro" id="IPR000306">
    <property type="entry name" value="Znf_FYVE"/>
</dbReference>
<evidence type="ECO:0000256" key="4">
    <source>
        <dbReference type="PROSITE-ProRule" id="PRU00091"/>
    </source>
</evidence>
<dbReference type="InterPro" id="IPR038632">
    <property type="entry name" value="ZFYVE21_C_sf"/>
</dbReference>
<dbReference type="AlphaFoldDB" id="A0A2R5LJ71"/>
<protein>
    <submittedName>
        <fullName evidence="6">Putative smad anchor for receptor activation</fullName>
    </submittedName>
</protein>
<dbReference type="GO" id="GO:0008270">
    <property type="term" value="F:zinc ion binding"/>
    <property type="evidence" value="ECO:0007669"/>
    <property type="project" value="UniProtKB-KW"/>
</dbReference>
<keyword evidence="3" id="KW-0862">Zinc</keyword>
<evidence type="ECO:0000256" key="1">
    <source>
        <dbReference type="ARBA" id="ARBA00022723"/>
    </source>
</evidence>
<dbReference type="Pfam" id="PF01363">
    <property type="entry name" value="FYVE"/>
    <property type="match status" value="1"/>
</dbReference>
<keyword evidence="2 4" id="KW-0863">Zinc-finger</keyword>
<sequence>MAAGQTKRLLKSKSGLRIVPTKDCDGSPFELAEPPWALDQESSHCVQCHHKFDFLTRRHHCRRCGYVYCGICCGQRLPLQRMCFVDPVRVCQNCQPATLRENDFYDRHLHVLLRGAKFMASQQDSSSSMPCTCKLTSSHRLIEVKGSDVLDVPVLSVNSFRMLRGSPGDTNSSLNGVVLDYGSNAMLQLEVIPGNDATCAVQWLVALYKALKMISDTHA</sequence>
<keyword evidence="1" id="KW-0479">Metal-binding</keyword>
<evidence type="ECO:0000256" key="2">
    <source>
        <dbReference type="ARBA" id="ARBA00022771"/>
    </source>
</evidence>
<dbReference type="PANTHER" id="PTHR39490:SF8">
    <property type="entry name" value="ZINC FINGER FYVE DOMAIN-CONTAINING PROTEIN 21"/>
    <property type="match status" value="1"/>
</dbReference>
<organism evidence="6">
    <name type="scientific">Ornithodoros turicata</name>
    <dbReference type="NCBI Taxonomy" id="34597"/>
    <lineage>
        <taxon>Eukaryota</taxon>
        <taxon>Metazoa</taxon>
        <taxon>Ecdysozoa</taxon>
        <taxon>Arthropoda</taxon>
        <taxon>Chelicerata</taxon>
        <taxon>Arachnida</taxon>
        <taxon>Acari</taxon>
        <taxon>Parasitiformes</taxon>
        <taxon>Ixodida</taxon>
        <taxon>Ixodoidea</taxon>
        <taxon>Argasidae</taxon>
        <taxon>Ornithodorinae</taxon>
        <taxon>Ornithodoros</taxon>
    </lineage>
</organism>
<feature type="domain" description="FYVE-type" evidence="5">
    <location>
        <begin position="39"/>
        <end position="94"/>
    </location>
</feature>
<dbReference type="SMART" id="SM00064">
    <property type="entry name" value="FYVE"/>
    <property type="match status" value="1"/>
</dbReference>
<dbReference type="Gene3D" id="3.30.40.10">
    <property type="entry name" value="Zinc/RING finger domain, C3HC4 (zinc finger)"/>
    <property type="match status" value="1"/>
</dbReference>
<dbReference type="EMBL" id="GGLE01005241">
    <property type="protein sequence ID" value="MBY09367.1"/>
    <property type="molecule type" value="Transcribed_RNA"/>
</dbReference>
<dbReference type="SUPFAM" id="SSF57903">
    <property type="entry name" value="FYVE/PHD zinc finger"/>
    <property type="match status" value="1"/>
</dbReference>
<dbReference type="Gene3D" id="2.30.29.160">
    <property type="entry name" value="Zinc finger FYVE domain-containing protein 21, C-terminal"/>
    <property type="match status" value="1"/>
</dbReference>
<reference evidence="6" key="1">
    <citation type="submission" date="2018-03" db="EMBL/GenBank/DDBJ databases">
        <title>The relapsing fever spirochete Borrelia turicatae persists in the highly oxidative environment of its soft-bodied tick vector.</title>
        <authorList>
            <person name="Bourret T.J."/>
            <person name="Boyle W.K."/>
            <person name="Valenzuela J.G."/>
            <person name="Oliveira F."/>
            <person name="Lopez J.E."/>
        </authorList>
    </citation>
    <scope>NUCLEOTIDE SEQUENCE</scope>
    <source>
        <strain evidence="6">Kansas strain/isolate</strain>
        <tissue evidence="6">Salivary glands</tissue>
    </source>
</reference>
<evidence type="ECO:0000259" key="5">
    <source>
        <dbReference type="PROSITE" id="PS50178"/>
    </source>
</evidence>
<accession>A0A2R5LJ71</accession>
<keyword evidence="6" id="KW-0675">Receptor</keyword>
<dbReference type="Pfam" id="PF16696">
    <property type="entry name" value="ZFYVE21_C"/>
    <property type="match status" value="1"/>
</dbReference>
<dbReference type="InterPro" id="IPR052113">
    <property type="entry name" value="FYVE-type_Zinc_Finger"/>
</dbReference>
<evidence type="ECO:0000256" key="3">
    <source>
        <dbReference type="ARBA" id="ARBA00022833"/>
    </source>
</evidence>
<proteinExistence type="predicted"/>
<dbReference type="InterPro" id="IPR011011">
    <property type="entry name" value="Znf_FYVE_PHD"/>
</dbReference>
<dbReference type="CDD" id="cd15727">
    <property type="entry name" value="FYVE_ZF21"/>
    <property type="match status" value="1"/>
</dbReference>
<dbReference type="InterPro" id="IPR013083">
    <property type="entry name" value="Znf_RING/FYVE/PHD"/>
</dbReference>
<name>A0A2R5LJ71_9ACAR</name>
<dbReference type="InterPro" id="IPR032031">
    <property type="entry name" value="ZFYVE21_C"/>
</dbReference>
<dbReference type="PANTHER" id="PTHR39490">
    <property type="entry name" value="ARRESTIN DOMAIN-CONTAINING PROTEIN D"/>
    <property type="match status" value="1"/>
</dbReference>
<dbReference type="InterPro" id="IPR017455">
    <property type="entry name" value="Znf_FYVE-rel"/>
</dbReference>
<evidence type="ECO:0000313" key="6">
    <source>
        <dbReference type="EMBL" id="MBY09367.1"/>
    </source>
</evidence>